<gene>
    <name evidence="4" type="ORF">CCS01_09400</name>
</gene>
<dbReference type="Gene3D" id="1.25.40.10">
    <property type="entry name" value="Tetratricopeptide repeat domain"/>
    <property type="match status" value="1"/>
</dbReference>
<evidence type="ECO:0000256" key="2">
    <source>
        <dbReference type="ARBA" id="ARBA00022803"/>
    </source>
</evidence>
<protein>
    <submittedName>
        <fullName evidence="4">Uncharacterized protein</fullName>
    </submittedName>
</protein>
<organism evidence="4 5">
    <name type="scientific">Rhodopila globiformis</name>
    <name type="common">Rhodopseudomonas globiformis</name>
    <dbReference type="NCBI Taxonomy" id="1071"/>
    <lineage>
        <taxon>Bacteria</taxon>
        <taxon>Pseudomonadati</taxon>
        <taxon>Pseudomonadota</taxon>
        <taxon>Alphaproteobacteria</taxon>
        <taxon>Acetobacterales</taxon>
        <taxon>Acetobacteraceae</taxon>
        <taxon>Rhodopila</taxon>
    </lineage>
</organism>
<sequence>MRLSAERQMLMDSTERLASALRLLESGCWQQAAAAAQAVLAADPDDVPAARLSGLAIAAMGEADRAAPLLARAAARPDARHPCLDLAALTPPLPHTLVVRQFRACLALSPSDHRLRRIFAEYLLDSDDDEAAEAVLADMPGDAVTHHLKGMARAAQGRYASAIGSFKLAVALDPGAAASWSNLGIVLKADGQFQRAIAAHDRAVTLQPDNPQFRVNRAVALLHAGAWEQAWPDFEHRLDLVETPGFDRARLMPSLAAGDSLAGRTILALHEDGFGDTLQFLRYLPLLAERGATVIACVPPALERVMRLVPGVAAVVTDAGRSPAHDHVCPMFSLPRVFGSTIDTIPPVPRLAFDPPPRPSGTQPRVGLVWAGQARPYLPGFRALDRQRSAGLAAFAPLAALTGVRFVSLQMGPTARQPAPPGLVLEDAMAEVTDFLDTARVIAGLDAVVSVDTSVVHLAGLVGKPVLLLDRYDGCWRWLYGRADSPWYPNLRIFRQEQPGDWSAPMARIAAALEARSAFCGFVADPT</sequence>
<reference evidence="4 5" key="1">
    <citation type="journal article" date="2018" name="Arch. Microbiol.">
        <title>New insights into the metabolic potential of the phototrophic purple bacterium Rhodopila globiformis DSM 161(T) from its draft genome sequence and evidence for a vanadium-dependent nitrogenase.</title>
        <authorList>
            <person name="Imhoff J.F."/>
            <person name="Rahn T."/>
            <person name="Kunzel S."/>
            <person name="Neulinger S.C."/>
        </authorList>
    </citation>
    <scope>NUCLEOTIDE SEQUENCE [LARGE SCALE GENOMIC DNA]</scope>
    <source>
        <strain evidence="4 5">DSM 161</strain>
    </source>
</reference>
<proteinExistence type="predicted"/>
<dbReference type="InterPro" id="IPR011990">
    <property type="entry name" value="TPR-like_helical_dom_sf"/>
</dbReference>
<feature type="repeat" description="TPR" evidence="3">
    <location>
        <begin position="177"/>
        <end position="210"/>
    </location>
</feature>
<dbReference type="AlphaFoldDB" id="A0A2S6NJA4"/>
<evidence type="ECO:0000256" key="3">
    <source>
        <dbReference type="PROSITE-ProRule" id="PRU00339"/>
    </source>
</evidence>
<name>A0A2S6NJA4_RHOGL</name>
<dbReference type="InterPro" id="IPR050498">
    <property type="entry name" value="Ycf3"/>
</dbReference>
<dbReference type="GO" id="GO:0009279">
    <property type="term" value="C:cell outer membrane"/>
    <property type="evidence" value="ECO:0007669"/>
    <property type="project" value="TreeGrafter"/>
</dbReference>
<dbReference type="GO" id="GO:0046813">
    <property type="term" value="P:receptor-mediated virion attachment to host cell"/>
    <property type="evidence" value="ECO:0007669"/>
    <property type="project" value="TreeGrafter"/>
</dbReference>
<dbReference type="PANTHER" id="PTHR44858">
    <property type="entry name" value="TETRATRICOPEPTIDE REPEAT PROTEIN 6"/>
    <property type="match status" value="1"/>
</dbReference>
<accession>A0A2S6NJA4</accession>
<evidence type="ECO:0000313" key="4">
    <source>
        <dbReference type="EMBL" id="PPQ34873.1"/>
    </source>
</evidence>
<dbReference type="PROSITE" id="PS50005">
    <property type="entry name" value="TPR"/>
    <property type="match status" value="1"/>
</dbReference>
<comment type="caution">
    <text evidence="4">The sequence shown here is derived from an EMBL/GenBank/DDBJ whole genome shotgun (WGS) entry which is preliminary data.</text>
</comment>
<evidence type="ECO:0000313" key="5">
    <source>
        <dbReference type="Proteomes" id="UP000239724"/>
    </source>
</evidence>
<dbReference type="Pfam" id="PF13432">
    <property type="entry name" value="TPR_16"/>
    <property type="match status" value="2"/>
</dbReference>
<dbReference type="SMART" id="SM00028">
    <property type="entry name" value="TPR"/>
    <property type="match status" value="3"/>
</dbReference>
<dbReference type="SUPFAM" id="SSF53756">
    <property type="entry name" value="UDP-Glycosyltransferase/glycogen phosphorylase"/>
    <property type="match status" value="1"/>
</dbReference>
<keyword evidence="2 3" id="KW-0802">TPR repeat</keyword>
<dbReference type="PANTHER" id="PTHR44858:SF1">
    <property type="entry name" value="UDP-N-ACETYLGLUCOSAMINE--PEPTIDE N-ACETYLGLUCOSAMINYLTRANSFERASE SPINDLY-RELATED"/>
    <property type="match status" value="1"/>
</dbReference>
<dbReference type="SUPFAM" id="SSF48452">
    <property type="entry name" value="TPR-like"/>
    <property type="match status" value="1"/>
</dbReference>
<dbReference type="EMBL" id="NHRY01000085">
    <property type="protein sequence ID" value="PPQ34873.1"/>
    <property type="molecule type" value="Genomic_DNA"/>
</dbReference>
<keyword evidence="5" id="KW-1185">Reference proteome</keyword>
<evidence type="ECO:0000256" key="1">
    <source>
        <dbReference type="ARBA" id="ARBA00022737"/>
    </source>
</evidence>
<dbReference type="InterPro" id="IPR019734">
    <property type="entry name" value="TPR_rpt"/>
</dbReference>
<keyword evidence="1" id="KW-0677">Repeat</keyword>
<dbReference type="Gene3D" id="3.40.50.2000">
    <property type="entry name" value="Glycogen Phosphorylase B"/>
    <property type="match status" value="1"/>
</dbReference>
<dbReference type="Proteomes" id="UP000239724">
    <property type="component" value="Unassembled WGS sequence"/>
</dbReference>